<evidence type="ECO:0000313" key="1">
    <source>
        <dbReference type="EMBL" id="MDO1581094.1"/>
    </source>
</evidence>
<reference evidence="1" key="2">
    <citation type="submission" date="2023-07" db="EMBL/GenBank/DDBJ databases">
        <authorList>
            <person name="Sun H."/>
        </authorList>
    </citation>
    <scope>NUCLEOTIDE SEQUENCE</scope>
    <source>
        <strain evidence="1">05753</strain>
    </source>
</reference>
<proteinExistence type="predicted"/>
<protein>
    <submittedName>
        <fullName evidence="1">Uncharacterized protein</fullName>
    </submittedName>
</protein>
<organism evidence="1 2">
    <name type="scientific">Rhizobium oryzicola</name>
    <dbReference type="NCBI Taxonomy" id="1232668"/>
    <lineage>
        <taxon>Bacteria</taxon>
        <taxon>Pseudomonadati</taxon>
        <taxon>Pseudomonadota</taxon>
        <taxon>Alphaproteobacteria</taxon>
        <taxon>Hyphomicrobiales</taxon>
        <taxon>Rhizobiaceae</taxon>
        <taxon>Rhizobium/Agrobacterium group</taxon>
        <taxon>Rhizobium</taxon>
    </lineage>
</organism>
<gene>
    <name evidence="1" type="ORF">Q2T52_03210</name>
</gene>
<dbReference type="Proteomes" id="UP001169006">
    <property type="component" value="Unassembled WGS sequence"/>
</dbReference>
<accession>A0ABT8SRS7</accession>
<reference evidence="1" key="1">
    <citation type="journal article" date="2015" name="Int. J. Syst. Evol. Microbiol.">
        <title>Rhizobium oryzicola sp. nov., potential plant-growth-promoting endophytic bacteria isolated from rice roots.</title>
        <authorList>
            <person name="Zhang X.X."/>
            <person name="Gao J.S."/>
            <person name="Cao Y.H."/>
            <person name="Sheirdil R.A."/>
            <person name="Wang X.C."/>
            <person name="Zhang L."/>
        </authorList>
    </citation>
    <scope>NUCLEOTIDE SEQUENCE</scope>
    <source>
        <strain evidence="1">05753</strain>
    </source>
</reference>
<dbReference type="RefSeq" id="WP_302075225.1">
    <property type="nucleotide sequence ID" value="NZ_JAUKWQ010000001.1"/>
</dbReference>
<keyword evidence="2" id="KW-1185">Reference proteome</keyword>
<dbReference type="EMBL" id="JAUKWQ010000001">
    <property type="protein sequence ID" value="MDO1581094.1"/>
    <property type="molecule type" value="Genomic_DNA"/>
</dbReference>
<name>A0ABT8SRS7_9HYPH</name>
<evidence type="ECO:0000313" key="2">
    <source>
        <dbReference type="Proteomes" id="UP001169006"/>
    </source>
</evidence>
<comment type="caution">
    <text evidence="1">The sequence shown here is derived from an EMBL/GenBank/DDBJ whole genome shotgun (WGS) entry which is preliminary data.</text>
</comment>
<sequence>MRNNRYLLIGLFVVLVALAIFGSRPFLAGGGAETQPSPHAINQ</sequence>